<dbReference type="RefSeq" id="WP_073029293.1">
    <property type="nucleotide sequence ID" value="NZ_FQXJ01000005.1"/>
</dbReference>
<gene>
    <name evidence="2" type="ORF">SAMN02746098_01691</name>
</gene>
<evidence type="ECO:0008006" key="4">
    <source>
        <dbReference type="Google" id="ProtNLM"/>
    </source>
</evidence>
<evidence type="ECO:0000256" key="1">
    <source>
        <dbReference type="SAM" id="Phobius"/>
    </source>
</evidence>
<evidence type="ECO:0000313" key="2">
    <source>
        <dbReference type="EMBL" id="SHH88745.1"/>
    </source>
</evidence>
<feature type="transmembrane region" description="Helical" evidence="1">
    <location>
        <begin position="6"/>
        <end position="23"/>
    </location>
</feature>
<keyword evidence="1" id="KW-0812">Transmembrane</keyword>
<accession>A0A1M5WMF2</accession>
<dbReference type="OrthoDB" id="1796886at2"/>
<evidence type="ECO:0000313" key="3">
    <source>
        <dbReference type="Proteomes" id="UP000183954"/>
    </source>
</evidence>
<keyword evidence="1" id="KW-1133">Transmembrane helix</keyword>
<dbReference type="AlphaFoldDB" id="A0A1M5WMF2"/>
<organism evidence="2 3">
    <name type="scientific">Desulfosporosinus lacus DSM 15449</name>
    <dbReference type="NCBI Taxonomy" id="1121420"/>
    <lineage>
        <taxon>Bacteria</taxon>
        <taxon>Bacillati</taxon>
        <taxon>Bacillota</taxon>
        <taxon>Clostridia</taxon>
        <taxon>Eubacteriales</taxon>
        <taxon>Desulfitobacteriaceae</taxon>
        <taxon>Desulfosporosinus</taxon>
    </lineage>
</organism>
<keyword evidence="3" id="KW-1185">Reference proteome</keyword>
<sequence>MRQSRYVWLIGISLLCLITIVILKTPQAVISTLADPQYGNSQRTTIQQFWKYMDFRQIDLARDLLSLPKGSADESEFKVWEILMNKDPMLSLQKVEFMNPDLDGSQDIIVRVSWTSSLEKVQQATFSMSLAKTEKGWQIQGIKRINDLSYIGGDQDGGSV</sequence>
<keyword evidence="1" id="KW-0472">Membrane</keyword>
<protein>
    <recommendedName>
        <fullName evidence="4">DUF3828 domain-containing protein</fullName>
    </recommendedName>
</protein>
<dbReference type="Proteomes" id="UP000183954">
    <property type="component" value="Unassembled WGS sequence"/>
</dbReference>
<dbReference type="EMBL" id="FQXJ01000005">
    <property type="protein sequence ID" value="SHH88745.1"/>
    <property type="molecule type" value="Genomic_DNA"/>
</dbReference>
<name>A0A1M5WMF2_9FIRM</name>
<dbReference type="STRING" id="1121420.SAMN02746098_01691"/>
<proteinExistence type="predicted"/>
<reference evidence="3" key="1">
    <citation type="submission" date="2016-11" db="EMBL/GenBank/DDBJ databases">
        <authorList>
            <person name="Varghese N."/>
            <person name="Submissions S."/>
        </authorList>
    </citation>
    <scope>NUCLEOTIDE SEQUENCE [LARGE SCALE GENOMIC DNA]</scope>
    <source>
        <strain evidence="3">DSM 15449</strain>
    </source>
</reference>